<dbReference type="GO" id="GO:0000287">
    <property type="term" value="F:magnesium ion binding"/>
    <property type="evidence" value="ECO:0007669"/>
    <property type="project" value="InterPro"/>
</dbReference>
<feature type="domain" description="Pyruvate kinase C-terminal" evidence="18">
    <location>
        <begin position="918"/>
        <end position="1030"/>
    </location>
</feature>
<dbReference type="Gene3D" id="2.40.33.10">
    <property type="entry name" value="PK beta-barrel domain-like"/>
    <property type="match status" value="3"/>
</dbReference>
<dbReference type="InterPro" id="IPR015806">
    <property type="entry name" value="Pyrv_Knase_insert_dom_sf"/>
</dbReference>
<dbReference type="PRINTS" id="PR01050">
    <property type="entry name" value="PYRUVTKNASE"/>
</dbReference>
<evidence type="ECO:0000256" key="5">
    <source>
        <dbReference type="ARBA" id="ARBA00012142"/>
    </source>
</evidence>
<dbReference type="PANTHER" id="PTHR11817">
    <property type="entry name" value="PYRUVATE KINASE"/>
    <property type="match status" value="1"/>
</dbReference>
<keyword evidence="7" id="KW-0479">Metal-binding</keyword>
<dbReference type="GO" id="GO:0030955">
    <property type="term" value="F:potassium ion binding"/>
    <property type="evidence" value="ECO:0007669"/>
    <property type="project" value="InterPro"/>
</dbReference>
<dbReference type="NCBIfam" id="TIGR01064">
    <property type="entry name" value="pyruv_kin"/>
    <property type="match status" value="3"/>
</dbReference>
<evidence type="ECO:0000256" key="2">
    <source>
        <dbReference type="ARBA" id="ARBA00001958"/>
    </source>
</evidence>
<dbReference type="Gene3D" id="3.20.20.60">
    <property type="entry name" value="Phosphoenolpyruvate-binding domains"/>
    <property type="match status" value="3"/>
</dbReference>
<gene>
    <name evidence="19" type="ORF">P3T76_006451</name>
</gene>
<dbReference type="InterPro" id="IPR015793">
    <property type="entry name" value="Pyrv_Knase_brl"/>
</dbReference>
<dbReference type="FunFam" id="3.20.20.60:FF:000001">
    <property type="entry name" value="Pyruvate kinase"/>
    <property type="match status" value="3"/>
</dbReference>
<proteinExistence type="inferred from homology"/>
<reference evidence="19" key="1">
    <citation type="submission" date="2023-08" db="EMBL/GenBank/DDBJ databases">
        <title>Reference Genome Resource for the Citrus Pathogen Phytophthora citrophthora.</title>
        <authorList>
            <person name="Moller H."/>
            <person name="Coetzee B."/>
            <person name="Rose L.J."/>
            <person name="Van Niekerk J.M."/>
        </authorList>
    </citation>
    <scope>NUCLEOTIDE SEQUENCE</scope>
    <source>
        <strain evidence="19">STE-U-9442</strain>
    </source>
</reference>
<comment type="caution">
    <text evidence="19">The sequence shown here is derived from an EMBL/GenBank/DDBJ whole genome shotgun (WGS) entry which is preliminary data.</text>
</comment>
<dbReference type="FunFam" id="3.40.1380.20:FF:000012">
    <property type="entry name" value="Pyruvate kinase"/>
    <property type="match status" value="3"/>
</dbReference>
<keyword evidence="10" id="KW-0067">ATP-binding</keyword>
<evidence type="ECO:0000256" key="11">
    <source>
        <dbReference type="ARBA" id="ARBA00022842"/>
    </source>
</evidence>
<dbReference type="FunFam" id="3.20.20.60:FF:000067">
    <property type="entry name" value="GG21066"/>
    <property type="match status" value="2"/>
</dbReference>
<dbReference type="GO" id="GO:0016301">
    <property type="term" value="F:kinase activity"/>
    <property type="evidence" value="ECO:0007669"/>
    <property type="project" value="UniProtKB-KW"/>
</dbReference>
<keyword evidence="12 15" id="KW-0324">Glycolysis</keyword>
<sequence>MSCPDGLCPLPPVQRISPVVGRVAWSFRILLANHPSNFHPNYRTMSAALSLNLQNADCIKANVEGVERKTKIFCTLGPACWSEEGLLELIDAGMNVARFNFSHGDHASHLACLTRLRAALAKRPNKNVAIMLDTKGPEIRTGFLANKDKVTIKKDALIELTTDYEFLGDETKIACSYPQLPESVKVGGSVLVADGSLVLTVVEIKENGIVCRAQNGATLGERKNMNLPGCKVLLPTLTEKDEDDLINFGLVHGIDYIAASFVRTGHDLDNIRKVLGPRGRGIKIISKIESHEGMENFDEILAKTDGIMVARGDLGMEIPPETVFLAQKMMIRKANLAGKPVVTATQMLESMIKAPRPTRAECTDVANAVLDGTDAVMLSGESANGDYPRQAVEVMAATCLQAETAIHYNDVYQSLRNAVLEVNGPMQTAEAVASSAVKTAIDIDAKMLVVLTETGNTARLVAKYRPQMPVLVLTALEQTARQTEGFVKGVVSRCVGSMIGTDSILYRATETGKDLGWLKKGDAVVAVHGIQEAKSGSTNLLKNANCIKANVEGVERKTKIFCTLGPACWSEEGLLELIDAGMNVARFNFSHGDHASHLACLTRLRAALAKRPNKNVAIMLDTKGPEIRTGFLANKDKVTIKKDALIELTTDYEFLGDETKIACSYPQLPESVKVGGTVLVADGSLVLTVTKVNADGIIARANNTAVLGERKNMNLPGCKVLLPTLTEKDEDDLINFGLVHGIDYISASFVRTGQDLDNIRKVLGPRGRGIKIISKIESHEGMENFDEILAKTDGIMVARGDLGMEIPPETVFLAQKMMIRKANLAGKPVVTATQMLESMIKAPRPTRAECTDVANAVLDGTDAVMLSGESANGDYPRQAVEVMAATCLQAETAIHYNDVYQSLRNAVLEVNGPMQTAEAVASSAVKTAIDIDAKMLVVLTETGNTARLVAKYRPQMPVLVLTALEQTARQTEGFVKGVVSRCVGSMIGTDSILYRATETGKDLGWLKRGDAVVAVHGITEAKSGSTNLLKTRYGSNQGALESDSPCSSLSNSPPSTSKLRPRTPFHPLHLLSIAMSGAIGLSQQGVELENIMRSTEGVERKTKIFCTLGPACWSQDGIGELIDAGMNVARFNFSHGDHVSHADTLNRLRGALASRPHKNIAIMLDTKGPEIRTGFLANKDKVTIEKDSILELTTDYEFLGDETKIACSYPELPQSVQVGGTVLVADGSLVLTVLEIKDDSIVTRANNTATLGERKNMNLPGCKVMLPTLTEKDEDDLINFGLMHGVDYISASFVRTGQDIDNIRKVLGPRGRGIKIIAKIESHEGLENFDEILAKTDGIMVARGDLGMEIPPEKVFLAQKMMIRKANIAGKPVVTATQMLESMIKAPRPTRAECTDVANAVLDGTDAVMLSGETANGDYPTEAVTMMSKICVQAEGAIHYDDVYQSLRNAVLDTYGPMSTQEAIASSAVKTAIDIKAKMIVVLTESGNTARLVSKFRPSMPILVLTAMAGSAHQAEGFYKGVRARCMGSMIGTDSILYRATDLGKQFGWVKPGDNVVALHGMVEARSGSTNMLKVLSVE</sequence>
<dbReference type="SUPFAM" id="SSF51621">
    <property type="entry name" value="Phosphoenolpyruvate/pyruvate domain"/>
    <property type="match status" value="3"/>
</dbReference>
<dbReference type="SUPFAM" id="SSF50800">
    <property type="entry name" value="PK beta-barrel domain-like"/>
    <property type="match status" value="3"/>
</dbReference>
<feature type="domain" description="Pyruvate kinase C-terminal" evidence="18">
    <location>
        <begin position="430"/>
        <end position="542"/>
    </location>
</feature>
<evidence type="ECO:0000256" key="3">
    <source>
        <dbReference type="ARBA" id="ARBA00004997"/>
    </source>
</evidence>
<keyword evidence="8" id="KW-0547">Nucleotide-binding</keyword>
<keyword evidence="13 19" id="KW-0670">Pyruvate</keyword>
<feature type="domain" description="Pyruvate kinase barrel" evidence="17">
    <location>
        <begin position="556"/>
        <end position="880"/>
    </location>
</feature>
<evidence type="ECO:0000256" key="6">
    <source>
        <dbReference type="ARBA" id="ARBA00022679"/>
    </source>
</evidence>
<comment type="cofactor">
    <cofactor evidence="1">
        <name>Mg(2+)</name>
        <dbReference type="ChEBI" id="CHEBI:18420"/>
    </cofactor>
</comment>
<dbReference type="NCBIfam" id="NF004491">
    <property type="entry name" value="PRK05826.1"/>
    <property type="match status" value="3"/>
</dbReference>
<dbReference type="NCBIfam" id="NF004978">
    <property type="entry name" value="PRK06354.1"/>
    <property type="match status" value="3"/>
</dbReference>
<dbReference type="Pfam" id="PF00224">
    <property type="entry name" value="PK"/>
    <property type="match status" value="3"/>
</dbReference>
<dbReference type="GO" id="GO:0006950">
    <property type="term" value="P:response to stress"/>
    <property type="evidence" value="ECO:0007669"/>
    <property type="project" value="UniProtKB-ARBA"/>
</dbReference>
<evidence type="ECO:0000256" key="16">
    <source>
        <dbReference type="SAM" id="MobiDB-lite"/>
    </source>
</evidence>
<comment type="catalytic activity">
    <reaction evidence="14 15">
        <text>pyruvate + ATP = phosphoenolpyruvate + ADP + H(+)</text>
        <dbReference type="Rhea" id="RHEA:18157"/>
        <dbReference type="ChEBI" id="CHEBI:15361"/>
        <dbReference type="ChEBI" id="CHEBI:15378"/>
        <dbReference type="ChEBI" id="CHEBI:30616"/>
        <dbReference type="ChEBI" id="CHEBI:58702"/>
        <dbReference type="ChEBI" id="CHEBI:456216"/>
        <dbReference type="EC" id="2.7.1.40"/>
    </reaction>
</comment>
<keyword evidence="20" id="KW-1185">Reference proteome</keyword>
<evidence type="ECO:0000259" key="17">
    <source>
        <dbReference type="Pfam" id="PF00224"/>
    </source>
</evidence>
<evidence type="ECO:0000256" key="1">
    <source>
        <dbReference type="ARBA" id="ARBA00001946"/>
    </source>
</evidence>
<dbReference type="EMBL" id="JASMQC010000010">
    <property type="protein sequence ID" value="KAK1942129.1"/>
    <property type="molecule type" value="Genomic_DNA"/>
</dbReference>
<evidence type="ECO:0000256" key="12">
    <source>
        <dbReference type="ARBA" id="ARBA00023152"/>
    </source>
</evidence>
<keyword evidence="6 15" id="KW-0808">Transferase</keyword>
<comment type="cofactor">
    <cofactor evidence="2">
        <name>K(+)</name>
        <dbReference type="ChEBI" id="CHEBI:29103"/>
    </cofactor>
</comment>
<evidence type="ECO:0000313" key="20">
    <source>
        <dbReference type="Proteomes" id="UP001259832"/>
    </source>
</evidence>
<evidence type="ECO:0000256" key="10">
    <source>
        <dbReference type="ARBA" id="ARBA00022840"/>
    </source>
</evidence>
<dbReference type="InterPro" id="IPR001697">
    <property type="entry name" value="Pyr_Knase"/>
</dbReference>
<evidence type="ECO:0000256" key="14">
    <source>
        <dbReference type="ARBA" id="ARBA00048152"/>
    </source>
</evidence>
<dbReference type="InterPro" id="IPR011037">
    <property type="entry name" value="Pyrv_Knase-like_insert_dom_sf"/>
</dbReference>
<feature type="domain" description="Pyruvate kinase barrel" evidence="17">
    <location>
        <begin position="68"/>
        <end position="392"/>
    </location>
</feature>
<dbReference type="InterPro" id="IPR036918">
    <property type="entry name" value="Pyrv_Knase_C_sf"/>
</dbReference>
<keyword evidence="9 15" id="KW-0418">Kinase</keyword>
<evidence type="ECO:0000256" key="8">
    <source>
        <dbReference type="ARBA" id="ARBA00022741"/>
    </source>
</evidence>
<dbReference type="GO" id="GO:0005524">
    <property type="term" value="F:ATP binding"/>
    <property type="evidence" value="ECO:0007669"/>
    <property type="project" value="UniProtKB-KW"/>
</dbReference>
<dbReference type="SUPFAM" id="SSF52935">
    <property type="entry name" value="PK C-terminal domain-like"/>
    <property type="match status" value="3"/>
</dbReference>
<feature type="region of interest" description="Disordered" evidence="16">
    <location>
        <begin position="1036"/>
        <end position="1062"/>
    </location>
</feature>
<name>A0AAD9LPH8_9STRA</name>
<dbReference type="Proteomes" id="UP001259832">
    <property type="component" value="Unassembled WGS sequence"/>
</dbReference>
<organism evidence="19 20">
    <name type="scientific">Phytophthora citrophthora</name>
    <dbReference type="NCBI Taxonomy" id="4793"/>
    <lineage>
        <taxon>Eukaryota</taxon>
        <taxon>Sar</taxon>
        <taxon>Stramenopiles</taxon>
        <taxon>Oomycota</taxon>
        <taxon>Peronosporomycetes</taxon>
        <taxon>Peronosporales</taxon>
        <taxon>Peronosporaceae</taxon>
        <taxon>Phytophthora</taxon>
    </lineage>
</organism>
<dbReference type="InterPro" id="IPR040442">
    <property type="entry name" value="Pyrv_kinase-like_dom_sf"/>
</dbReference>
<dbReference type="Pfam" id="PF02887">
    <property type="entry name" value="PK_C"/>
    <property type="match status" value="3"/>
</dbReference>
<dbReference type="Gene3D" id="3.40.1380.20">
    <property type="entry name" value="Pyruvate kinase, C-terminal domain"/>
    <property type="match status" value="3"/>
</dbReference>
<evidence type="ECO:0000256" key="13">
    <source>
        <dbReference type="ARBA" id="ARBA00023317"/>
    </source>
</evidence>
<evidence type="ECO:0000256" key="7">
    <source>
        <dbReference type="ARBA" id="ARBA00022723"/>
    </source>
</evidence>
<evidence type="ECO:0000256" key="9">
    <source>
        <dbReference type="ARBA" id="ARBA00022777"/>
    </source>
</evidence>
<dbReference type="GO" id="GO:0004743">
    <property type="term" value="F:pyruvate kinase activity"/>
    <property type="evidence" value="ECO:0007669"/>
    <property type="project" value="UniProtKB-EC"/>
</dbReference>
<protein>
    <recommendedName>
        <fullName evidence="5 15">Pyruvate kinase</fullName>
        <ecNumber evidence="5 15">2.7.1.40</ecNumber>
    </recommendedName>
</protein>
<feature type="domain" description="Pyruvate kinase barrel" evidence="17">
    <location>
        <begin position="1100"/>
        <end position="1424"/>
    </location>
</feature>
<dbReference type="InterPro" id="IPR015795">
    <property type="entry name" value="Pyrv_Knase_C"/>
</dbReference>
<dbReference type="PROSITE" id="PS00110">
    <property type="entry name" value="PYRUVATE_KINASE"/>
    <property type="match status" value="3"/>
</dbReference>
<dbReference type="InterPro" id="IPR018209">
    <property type="entry name" value="Pyrv_Knase_AS"/>
</dbReference>
<evidence type="ECO:0000256" key="4">
    <source>
        <dbReference type="ARBA" id="ARBA00008663"/>
    </source>
</evidence>
<evidence type="ECO:0000259" key="18">
    <source>
        <dbReference type="Pfam" id="PF02887"/>
    </source>
</evidence>
<evidence type="ECO:0000256" key="15">
    <source>
        <dbReference type="RuleBase" id="RU000504"/>
    </source>
</evidence>
<feature type="compositionally biased region" description="Low complexity" evidence="16">
    <location>
        <begin position="1042"/>
        <end position="1057"/>
    </location>
</feature>
<keyword evidence="11 15" id="KW-0460">Magnesium</keyword>
<comment type="pathway">
    <text evidence="3 15">Carbohydrate degradation; glycolysis; pyruvate from D-glyceraldehyde 3-phosphate: step 5/5.</text>
</comment>
<dbReference type="FunFam" id="2.40.33.10:FF:000001">
    <property type="entry name" value="Pyruvate kinase"/>
    <property type="match status" value="3"/>
</dbReference>
<evidence type="ECO:0000313" key="19">
    <source>
        <dbReference type="EMBL" id="KAK1942129.1"/>
    </source>
</evidence>
<comment type="similarity">
    <text evidence="4 15">Belongs to the pyruvate kinase family.</text>
</comment>
<dbReference type="EC" id="2.7.1.40" evidence="5 15"/>
<dbReference type="InterPro" id="IPR015813">
    <property type="entry name" value="Pyrv/PenolPyrv_kinase-like_dom"/>
</dbReference>
<feature type="domain" description="Pyruvate kinase C-terminal" evidence="18">
    <location>
        <begin position="1462"/>
        <end position="1576"/>
    </location>
</feature>
<accession>A0AAD9LPH8</accession>